<feature type="transmembrane region" description="Helical" evidence="1">
    <location>
        <begin position="106"/>
        <end position="129"/>
    </location>
</feature>
<dbReference type="Proteomes" id="UP001642260">
    <property type="component" value="Unassembled WGS sequence"/>
</dbReference>
<keyword evidence="1" id="KW-1133">Transmembrane helix</keyword>
<keyword evidence="1" id="KW-0472">Membrane</keyword>
<name>A0ABC8JLT7_ERUVS</name>
<keyword evidence="3" id="KW-1185">Reference proteome</keyword>
<feature type="transmembrane region" description="Helical" evidence="1">
    <location>
        <begin position="23"/>
        <end position="42"/>
    </location>
</feature>
<sequence>MMNDYGFSYAIVWSEDVFKKFAATYHILLQVTLFFLLVILFREGKPEIIDLASFQIWKVSFRSLMGLFAAMNASTYLTFRNLYAYYVATTDSTQFFTPHYRILEEMAIFFGILTLVCFLMNLFGFWGIVCLPLSPPVVFFGLEYAKLP</sequence>
<reference evidence="2 3" key="1">
    <citation type="submission" date="2022-03" db="EMBL/GenBank/DDBJ databases">
        <authorList>
            <person name="Macdonald S."/>
            <person name="Ahmed S."/>
            <person name="Newling K."/>
        </authorList>
    </citation>
    <scope>NUCLEOTIDE SEQUENCE [LARGE SCALE GENOMIC DNA]</scope>
</reference>
<comment type="caution">
    <text evidence="2">The sequence shown here is derived from an EMBL/GenBank/DDBJ whole genome shotgun (WGS) entry which is preliminary data.</text>
</comment>
<keyword evidence="1" id="KW-0812">Transmembrane</keyword>
<gene>
    <name evidence="2" type="ORF">ERUC_LOCUS10710</name>
</gene>
<protein>
    <submittedName>
        <fullName evidence="2">Uncharacterized protein</fullName>
    </submittedName>
</protein>
<proteinExistence type="predicted"/>
<evidence type="ECO:0000313" key="2">
    <source>
        <dbReference type="EMBL" id="CAH8326587.1"/>
    </source>
</evidence>
<evidence type="ECO:0000313" key="3">
    <source>
        <dbReference type="Proteomes" id="UP001642260"/>
    </source>
</evidence>
<accession>A0ABC8JLT7</accession>
<evidence type="ECO:0000256" key="1">
    <source>
        <dbReference type="SAM" id="Phobius"/>
    </source>
</evidence>
<organism evidence="2 3">
    <name type="scientific">Eruca vesicaria subsp. sativa</name>
    <name type="common">Garden rocket</name>
    <name type="synonym">Eruca sativa</name>
    <dbReference type="NCBI Taxonomy" id="29727"/>
    <lineage>
        <taxon>Eukaryota</taxon>
        <taxon>Viridiplantae</taxon>
        <taxon>Streptophyta</taxon>
        <taxon>Embryophyta</taxon>
        <taxon>Tracheophyta</taxon>
        <taxon>Spermatophyta</taxon>
        <taxon>Magnoliopsida</taxon>
        <taxon>eudicotyledons</taxon>
        <taxon>Gunneridae</taxon>
        <taxon>Pentapetalae</taxon>
        <taxon>rosids</taxon>
        <taxon>malvids</taxon>
        <taxon>Brassicales</taxon>
        <taxon>Brassicaceae</taxon>
        <taxon>Brassiceae</taxon>
        <taxon>Eruca</taxon>
    </lineage>
</organism>
<dbReference type="EMBL" id="CAKOAT010105155">
    <property type="protein sequence ID" value="CAH8326587.1"/>
    <property type="molecule type" value="Genomic_DNA"/>
</dbReference>
<dbReference type="AlphaFoldDB" id="A0ABC8JLT7"/>
<feature type="transmembrane region" description="Helical" evidence="1">
    <location>
        <begin position="63"/>
        <end position="86"/>
    </location>
</feature>